<feature type="compositionally biased region" description="Low complexity" evidence="1">
    <location>
        <begin position="211"/>
        <end position="221"/>
    </location>
</feature>
<evidence type="ECO:0000256" key="1">
    <source>
        <dbReference type="SAM" id="MobiDB-lite"/>
    </source>
</evidence>
<comment type="caution">
    <text evidence="2">The sequence shown here is derived from an EMBL/GenBank/DDBJ whole genome shotgun (WGS) entry which is preliminary data.</text>
</comment>
<accession>A0AAV4CTP1</accession>
<evidence type="ECO:0000313" key="3">
    <source>
        <dbReference type="Proteomes" id="UP000735302"/>
    </source>
</evidence>
<dbReference type="GO" id="GO:0005634">
    <property type="term" value="C:nucleus"/>
    <property type="evidence" value="ECO:0007669"/>
    <property type="project" value="TreeGrafter"/>
</dbReference>
<sequence length="253" mass="27536">MKACTFTFCLCYFFNEDPPRTKRKVSVFERLGADDSQATVTLTSTKSSPASENSVFSRLGGKAAMKRAASSTSLEDLDHLVEGKKSLPYAGVLKSSPSPAKKANIKVAVSRPQIRMKKIVKTVNVEEEKSLNIQRPEVSTTTEGVLSDFAKKDSLSLKDRLGRKSDIETPTSTTTSAKLGRPKFMAVSKQKLDKAVTSVQNRLGVRKEDTQSSPVVSSTQQKPIVKAKRRGMSSDAMAKPSNGVFSRLGKKIS</sequence>
<protein>
    <submittedName>
        <fullName evidence="2">Uncharacterized protein</fullName>
    </submittedName>
</protein>
<feature type="region of interest" description="Disordered" evidence="1">
    <location>
        <begin position="203"/>
        <end position="253"/>
    </location>
</feature>
<evidence type="ECO:0000313" key="2">
    <source>
        <dbReference type="EMBL" id="GFO35234.1"/>
    </source>
</evidence>
<reference evidence="2 3" key="1">
    <citation type="journal article" date="2021" name="Elife">
        <title>Chloroplast acquisition without the gene transfer in kleptoplastic sea slugs, Plakobranchus ocellatus.</title>
        <authorList>
            <person name="Maeda T."/>
            <person name="Takahashi S."/>
            <person name="Yoshida T."/>
            <person name="Shimamura S."/>
            <person name="Takaki Y."/>
            <person name="Nagai Y."/>
            <person name="Toyoda A."/>
            <person name="Suzuki Y."/>
            <person name="Arimoto A."/>
            <person name="Ishii H."/>
            <person name="Satoh N."/>
            <person name="Nishiyama T."/>
            <person name="Hasebe M."/>
            <person name="Maruyama T."/>
            <person name="Minagawa J."/>
            <person name="Obokata J."/>
            <person name="Shigenobu S."/>
        </authorList>
    </citation>
    <scope>NUCLEOTIDE SEQUENCE [LARGE SCALE GENOMIC DNA]</scope>
</reference>
<dbReference type="InterPro" id="IPR039161">
    <property type="entry name" value="C19orf47-like"/>
</dbReference>
<dbReference type="PANTHER" id="PTHR21359:SF1">
    <property type="entry name" value="DUF5577 DOMAIN-CONTAINING PROTEIN"/>
    <property type="match status" value="1"/>
</dbReference>
<dbReference type="Proteomes" id="UP000735302">
    <property type="component" value="Unassembled WGS sequence"/>
</dbReference>
<dbReference type="EMBL" id="BLXT01006999">
    <property type="protein sequence ID" value="GFO35234.1"/>
    <property type="molecule type" value="Genomic_DNA"/>
</dbReference>
<proteinExistence type="predicted"/>
<dbReference type="AlphaFoldDB" id="A0AAV4CTP1"/>
<gene>
    <name evidence="2" type="ORF">PoB_006173900</name>
</gene>
<keyword evidence="3" id="KW-1185">Reference proteome</keyword>
<dbReference type="PANTHER" id="PTHR21359">
    <property type="entry name" value="DUF5577 DOMAIN-CONTAINING PROTEIN"/>
    <property type="match status" value="1"/>
</dbReference>
<name>A0AAV4CTP1_9GAST</name>
<organism evidence="2 3">
    <name type="scientific">Plakobranchus ocellatus</name>
    <dbReference type="NCBI Taxonomy" id="259542"/>
    <lineage>
        <taxon>Eukaryota</taxon>
        <taxon>Metazoa</taxon>
        <taxon>Spiralia</taxon>
        <taxon>Lophotrochozoa</taxon>
        <taxon>Mollusca</taxon>
        <taxon>Gastropoda</taxon>
        <taxon>Heterobranchia</taxon>
        <taxon>Euthyneura</taxon>
        <taxon>Panpulmonata</taxon>
        <taxon>Sacoglossa</taxon>
        <taxon>Placobranchoidea</taxon>
        <taxon>Plakobranchidae</taxon>
        <taxon>Plakobranchus</taxon>
    </lineage>
</organism>